<feature type="transmembrane region" description="Helical" evidence="1">
    <location>
        <begin position="195"/>
        <end position="213"/>
    </location>
</feature>
<feature type="transmembrane region" description="Helical" evidence="1">
    <location>
        <begin position="71"/>
        <end position="92"/>
    </location>
</feature>
<evidence type="ECO:0008006" key="4">
    <source>
        <dbReference type="Google" id="ProtNLM"/>
    </source>
</evidence>
<accession>A0ABM7P8H0</accession>
<organism evidence="2 3">
    <name type="scientific">Pseudodesulfovibrio sediminis</name>
    <dbReference type="NCBI Taxonomy" id="2810563"/>
    <lineage>
        <taxon>Bacteria</taxon>
        <taxon>Pseudomonadati</taxon>
        <taxon>Thermodesulfobacteriota</taxon>
        <taxon>Desulfovibrionia</taxon>
        <taxon>Desulfovibrionales</taxon>
        <taxon>Desulfovibrionaceae</taxon>
    </lineage>
</organism>
<feature type="transmembrane region" description="Helical" evidence="1">
    <location>
        <begin position="134"/>
        <end position="157"/>
    </location>
</feature>
<evidence type="ECO:0000313" key="3">
    <source>
        <dbReference type="Proteomes" id="UP001053296"/>
    </source>
</evidence>
<proteinExistence type="predicted"/>
<keyword evidence="3" id="KW-1185">Reference proteome</keyword>
<feature type="transmembrane region" description="Helical" evidence="1">
    <location>
        <begin position="104"/>
        <end position="128"/>
    </location>
</feature>
<keyword evidence="1" id="KW-0812">Transmembrane</keyword>
<feature type="transmembrane region" description="Helical" evidence="1">
    <location>
        <begin position="41"/>
        <end position="65"/>
    </location>
</feature>
<evidence type="ECO:0000313" key="2">
    <source>
        <dbReference type="EMBL" id="BCS89332.1"/>
    </source>
</evidence>
<dbReference type="EMBL" id="AP024485">
    <property type="protein sequence ID" value="BCS89332.1"/>
    <property type="molecule type" value="Genomic_DNA"/>
</dbReference>
<feature type="transmembrane region" description="Helical" evidence="1">
    <location>
        <begin position="247"/>
        <end position="264"/>
    </location>
</feature>
<reference evidence="2" key="1">
    <citation type="journal article" date="2022" name="Arch. Microbiol.">
        <title>Pseudodesulfovibrio sediminis sp. nov., a mesophilic and neutrophilic sulfate-reducing bacterium isolated from sediment of a brackish lake.</title>
        <authorList>
            <person name="Takahashi A."/>
            <person name="Kojima H."/>
            <person name="Watanabe M."/>
            <person name="Fukui M."/>
        </authorList>
    </citation>
    <scope>NUCLEOTIDE SEQUENCE</scope>
    <source>
        <strain evidence="2">SF6</strain>
    </source>
</reference>
<feature type="transmembrane region" description="Helical" evidence="1">
    <location>
        <begin position="220"/>
        <end position="241"/>
    </location>
</feature>
<feature type="transmembrane region" description="Helical" evidence="1">
    <location>
        <begin position="291"/>
        <end position="310"/>
    </location>
</feature>
<evidence type="ECO:0000256" key="1">
    <source>
        <dbReference type="SAM" id="Phobius"/>
    </source>
</evidence>
<feature type="transmembrane region" description="Helical" evidence="1">
    <location>
        <begin position="269"/>
        <end position="285"/>
    </location>
</feature>
<keyword evidence="1" id="KW-0472">Membrane</keyword>
<gene>
    <name evidence="2" type="ORF">PSDVSF_25740</name>
</gene>
<name>A0ABM7P8H0_9BACT</name>
<feature type="transmembrane region" description="Helical" evidence="1">
    <location>
        <begin position="169"/>
        <end position="189"/>
    </location>
</feature>
<protein>
    <recommendedName>
        <fullName evidence="4">DUF2157 domain-containing protein</fullName>
    </recommendedName>
</protein>
<dbReference type="Proteomes" id="UP001053296">
    <property type="component" value="Chromosome"/>
</dbReference>
<sequence length="341" mass="39380">MKYTNKDLDWAVEKQIIAAETRDDLVAAFVKKNEHKPSLSFANVFFYLGGLIVIMSMTMFVGSVWDDMGGGSHLFVALLYALVFLSVGNWLWRKGQRIPGGILITAAVCMTPMAVWGFQEITGLWVYYKSGEDLFAWMAAGWLFMYVATVITGLVALRFYRFPFITMPIACALWFMVMDLVPIILYGDITWGRSWLVSVWFGLAMVVGSFLIDRRIKEDFAFWGYLFGMIAFWGGLTVMYIDYLPEMFFYCCINVGLMIVSVLLQRRIFVIFGSIGVFLYFWFLVDRVFNDVFGFFALSVIGLVVMFLGFQYHKHKHFIEEKVIRALPEGVRNTLPQYRRR</sequence>
<dbReference type="RefSeq" id="WP_229591309.1">
    <property type="nucleotide sequence ID" value="NZ_AP024485.1"/>
</dbReference>
<keyword evidence="1" id="KW-1133">Transmembrane helix</keyword>